<keyword evidence="1" id="KW-0862">Zinc</keyword>
<dbReference type="AlphaFoldDB" id="A0A1Y1WUH9"/>
<dbReference type="EMBL" id="MCFG01000259">
    <property type="protein sequence ID" value="ORX77201.1"/>
    <property type="molecule type" value="Genomic_DNA"/>
</dbReference>
<protein>
    <recommendedName>
        <fullName evidence="3">CCHC-type domain-containing protein</fullName>
    </recommendedName>
</protein>
<dbReference type="SUPFAM" id="SSF57756">
    <property type="entry name" value="Retrovirus zinc finger-like domains"/>
    <property type="match status" value="1"/>
</dbReference>
<dbReference type="GO" id="GO:0003676">
    <property type="term" value="F:nucleic acid binding"/>
    <property type="evidence" value="ECO:0007669"/>
    <property type="project" value="InterPro"/>
</dbReference>
<reference evidence="4 5" key="2">
    <citation type="submission" date="2016-08" db="EMBL/GenBank/DDBJ databases">
        <title>Pervasive Adenine N6-methylation of Active Genes in Fungi.</title>
        <authorList>
            <consortium name="DOE Joint Genome Institute"/>
            <person name="Mondo S.J."/>
            <person name="Dannebaum R.O."/>
            <person name="Kuo R.C."/>
            <person name="Labutti K."/>
            <person name="Haridas S."/>
            <person name="Kuo A."/>
            <person name="Salamov A."/>
            <person name="Ahrendt S.R."/>
            <person name="Lipzen A."/>
            <person name="Sullivan W."/>
            <person name="Andreopoulos W.B."/>
            <person name="Clum A."/>
            <person name="Lindquist E."/>
            <person name="Daum C."/>
            <person name="Ramamoorthy G.K."/>
            <person name="Gryganskyi A."/>
            <person name="Culley D."/>
            <person name="Magnuson J.K."/>
            <person name="James T.Y."/>
            <person name="O'Malley M.A."/>
            <person name="Stajich J.E."/>
            <person name="Spatafora J.W."/>
            <person name="Visel A."/>
            <person name="Grigoriev I.V."/>
        </authorList>
    </citation>
    <scope>NUCLEOTIDE SEQUENCE [LARGE SCALE GENOMIC DNA]</scope>
    <source>
        <strain evidence="4 5">S4</strain>
    </source>
</reference>
<dbReference type="OrthoDB" id="10410195at2759"/>
<keyword evidence="5" id="KW-1185">Reference proteome</keyword>
<organism evidence="4 5">
    <name type="scientific">Anaeromyces robustus</name>
    <dbReference type="NCBI Taxonomy" id="1754192"/>
    <lineage>
        <taxon>Eukaryota</taxon>
        <taxon>Fungi</taxon>
        <taxon>Fungi incertae sedis</taxon>
        <taxon>Chytridiomycota</taxon>
        <taxon>Chytridiomycota incertae sedis</taxon>
        <taxon>Neocallimastigomycetes</taxon>
        <taxon>Neocallimastigales</taxon>
        <taxon>Neocallimastigaceae</taxon>
        <taxon>Anaeromyces</taxon>
    </lineage>
</organism>
<feature type="compositionally biased region" description="Low complexity" evidence="2">
    <location>
        <begin position="204"/>
        <end position="252"/>
    </location>
</feature>
<dbReference type="InterPro" id="IPR001878">
    <property type="entry name" value="Znf_CCHC"/>
</dbReference>
<feature type="domain" description="CCHC-type" evidence="3">
    <location>
        <begin position="287"/>
        <end position="302"/>
    </location>
</feature>
<proteinExistence type="predicted"/>
<evidence type="ECO:0000259" key="3">
    <source>
        <dbReference type="PROSITE" id="PS50158"/>
    </source>
</evidence>
<keyword evidence="1" id="KW-0479">Metal-binding</keyword>
<reference evidence="4 5" key="1">
    <citation type="submission" date="2016-08" db="EMBL/GenBank/DDBJ databases">
        <title>A Parts List for Fungal Cellulosomes Revealed by Comparative Genomics.</title>
        <authorList>
            <consortium name="DOE Joint Genome Institute"/>
            <person name="Haitjema C.H."/>
            <person name="Gilmore S.P."/>
            <person name="Henske J.K."/>
            <person name="Solomon K.V."/>
            <person name="De Groot R."/>
            <person name="Kuo A."/>
            <person name="Mondo S.J."/>
            <person name="Salamov A.A."/>
            <person name="Labutti K."/>
            <person name="Zhao Z."/>
            <person name="Chiniquy J."/>
            <person name="Barry K."/>
            <person name="Brewer H.M."/>
            <person name="Purvine S.O."/>
            <person name="Wright A.T."/>
            <person name="Boxma B."/>
            <person name="Van Alen T."/>
            <person name="Hackstein J.H."/>
            <person name="Baker S.E."/>
            <person name="Grigoriev I.V."/>
            <person name="O'Malley M.A."/>
        </authorList>
    </citation>
    <scope>NUCLEOTIDE SEQUENCE [LARGE SCALE GENOMIC DNA]</scope>
    <source>
        <strain evidence="4 5">S4</strain>
    </source>
</reference>
<evidence type="ECO:0000313" key="4">
    <source>
        <dbReference type="EMBL" id="ORX77201.1"/>
    </source>
</evidence>
<dbReference type="InterPro" id="IPR036875">
    <property type="entry name" value="Znf_CCHC_sf"/>
</dbReference>
<accession>A0A1Y1WUH9</accession>
<name>A0A1Y1WUH9_9FUNG</name>
<dbReference type="STRING" id="1754192.A0A1Y1WUH9"/>
<feature type="compositionally biased region" description="Polar residues" evidence="2">
    <location>
        <begin position="178"/>
        <end position="198"/>
    </location>
</feature>
<sequence length="315" mass="36453">MTSRSESNNLTTTSVGEPPVGITLSMYLTNIILLLIKHLDLTIIKPKLPSFNNGVARTIVINSLNKQNPDDYNTTMNKLREHYKSSLPKNSRLLELSTITIKRGESVAEFNTRFDTLLNKVNVSLTEEVIISYYINAFRNFTRTYESLLEAEPNSLEEAKKITTKKEKIYNLVGSNKTKARSFPNNSNRNYIESNSQKNNDKAYNGNHNNFNRNNFSNNSNRNYYNYNNNNGSNTNKNFNPNTNYTKFNNVNQGTEYRRNSLKYPQNTNEELQEITRKLADLKINVCLNCQRIGHVQENCPELFMYLLDRRYFSG</sequence>
<comment type="caution">
    <text evidence="4">The sequence shown here is derived from an EMBL/GenBank/DDBJ whole genome shotgun (WGS) entry which is preliminary data.</text>
</comment>
<dbReference type="PROSITE" id="PS50158">
    <property type="entry name" value="ZF_CCHC"/>
    <property type="match status" value="1"/>
</dbReference>
<feature type="region of interest" description="Disordered" evidence="2">
    <location>
        <begin position="178"/>
        <end position="258"/>
    </location>
</feature>
<evidence type="ECO:0000313" key="5">
    <source>
        <dbReference type="Proteomes" id="UP000193944"/>
    </source>
</evidence>
<evidence type="ECO:0000256" key="1">
    <source>
        <dbReference type="PROSITE-ProRule" id="PRU00047"/>
    </source>
</evidence>
<evidence type="ECO:0000256" key="2">
    <source>
        <dbReference type="SAM" id="MobiDB-lite"/>
    </source>
</evidence>
<gene>
    <name evidence="4" type="ORF">BCR32DRAFT_248117</name>
</gene>
<dbReference type="GO" id="GO:0008270">
    <property type="term" value="F:zinc ion binding"/>
    <property type="evidence" value="ECO:0007669"/>
    <property type="project" value="UniProtKB-KW"/>
</dbReference>
<dbReference type="Proteomes" id="UP000193944">
    <property type="component" value="Unassembled WGS sequence"/>
</dbReference>
<keyword evidence="1" id="KW-0863">Zinc-finger</keyword>